<comment type="caution">
    <text evidence="1">The sequence shown here is derived from an EMBL/GenBank/DDBJ whole genome shotgun (WGS) entry which is preliminary data.</text>
</comment>
<organism evidence="1 2">
    <name type="scientific">Psychroflexus salinarum</name>
    <dbReference type="NCBI Taxonomy" id="546024"/>
    <lineage>
        <taxon>Bacteria</taxon>
        <taxon>Pseudomonadati</taxon>
        <taxon>Bacteroidota</taxon>
        <taxon>Flavobacteriia</taxon>
        <taxon>Flavobacteriales</taxon>
        <taxon>Flavobacteriaceae</taxon>
        <taxon>Psychroflexus</taxon>
    </lineage>
</organism>
<proteinExistence type="predicted"/>
<dbReference type="RefSeq" id="WP_379656665.1">
    <property type="nucleotide sequence ID" value="NZ_JBHTIV010000003.1"/>
</dbReference>
<evidence type="ECO:0000313" key="2">
    <source>
        <dbReference type="Proteomes" id="UP001597049"/>
    </source>
</evidence>
<dbReference type="EMBL" id="JBHTIV010000003">
    <property type="protein sequence ID" value="MFD0931329.1"/>
    <property type="molecule type" value="Genomic_DNA"/>
</dbReference>
<dbReference type="Pfam" id="PF14559">
    <property type="entry name" value="TPR_19"/>
    <property type="match status" value="1"/>
</dbReference>
<dbReference type="InterPro" id="IPR011990">
    <property type="entry name" value="TPR-like_helical_dom_sf"/>
</dbReference>
<name>A0ABW3GL39_9FLAO</name>
<dbReference type="SUPFAM" id="SSF48452">
    <property type="entry name" value="TPR-like"/>
    <property type="match status" value="1"/>
</dbReference>
<gene>
    <name evidence="1" type="ORF">ACFQ0R_01840</name>
</gene>
<sequence>MEDRDYILFEDYLSNELDEGQKANFEKRLKEDQDFREAFELYQSTSNFLSHKFSNAQEREAFKQNLSKISHSYSETNKVALHKTRYFKPWKLAIAASLLVIMGVFYSQWFSSTPQYEDFADHPEINLTVRGSNQPLKKKAEKAFNTENYKEAIPLFKSILKDEPKNIELQLYLSISLIEQDKFKEADSTLKPILESPNAYSNQVRWYAALSKLKQGDYEITKVYLELITEDAMEYDQAQDLIHELN</sequence>
<dbReference type="Gene3D" id="1.25.40.10">
    <property type="entry name" value="Tetratricopeptide repeat domain"/>
    <property type="match status" value="1"/>
</dbReference>
<accession>A0ABW3GL39</accession>
<protein>
    <submittedName>
        <fullName evidence="1">Tetratricopeptide repeat protein</fullName>
    </submittedName>
</protein>
<reference evidence="2" key="1">
    <citation type="journal article" date="2019" name="Int. J. Syst. Evol. Microbiol.">
        <title>The Global Catalogue of Microorganisms (GCM) 10K type strain sequencing project: providing services to taxonomists for standard genome sequencing and annotation.</title>
        <authorList>
            <consortium name="The Broad Institute Genomics Platform"/>
            <consortium name="The Broad Institute Genome Sequencing Center for Infectious Disease"/>
            <person name="Wu L."/>
            <person name="Ma J."/>
        </authorList>
    </citation>
    <scope>NUCLEOTIDE SEQUENCE [LARGE SCALE GENOMIC DNA]</scope>
    <source>
        <strain evidence="2">CCUG 56752</strain>
    </source>
</reference>
<dbReference type="Proteomes" id="UP001597049">
    <property type="component" value="Unassembled WGS sequence"/>
</dbReference>
<evidence type="ECO:0000313" key="1">
    <source>
        <dbReference type="EMBL" id="MFD0931329.1"/>
    </source>
</evidence>
<keyword evidence="2" id="KW-1185">Reference proteome</keyword>